<gene>
    <name evidence="3" type="ORF">PSALAMII_LOCUS30</name>
</gene>
<evidence type="ECO:0000313" key="3">
    <source>
        <dbReference type="EMBL" id="CAG8220298.1"/>
    </source>
</evidence>
<evidence type="ECO:0000256" key="1">
    <source>
        <dbReference type="SAM" id="MobiDB-lite"/>
    </source>
</evidence>
<organism evidence="3 4">
    <name type="scientific">Penicillium salamii</name>
    <dbReference type="NCBI Taxonomy" id="1612424"/>
    <lineage>
        <taxon>Eukaryota</taxon>
        <taxon>Fungi</taxon>
        <taxon>Dikarya</taxon>
        <taxon>Ascomycota</taxon>
        <taxon>Pezizomycotina</taxon>
        <taxon>Eurotiomycetes</taxon>
        <taxon>Eurotiomycetidae</taxon>
        <taxon>Eurotiales</taxon>
        <taxon>Aspergillaceae</taxon>
        <taxon>Penicillium</taxon>
    </lineage>
</organism>
<dbReference type="AlphaFoldDB" id="A0A9W4MY70"/>
<dbReference type="OrthoDB" id="5384804at2759"/>
<name>A0A9W4MY70_9EURO</name>
<proteinExistence type="predicted"/>
<evidence type="ECO:0000259" key="2">
    <source>
        <dbReference type="PROSITE" id="PS50181"/>
    </source>
</evidence>
<feature type="domain" description="F-box" evidence="2">
    <location>
        <begin position="1"/>
        <end position="52"/>
    </location>
</feature>
<dbReference type="EMBL" id="CAJVPG010000003">
    <property type="protein sequence ID" value="CAG8220298.1"/>
    <property type="molecule type" value="Genomic_DNA"/>
</dbReference>
<sequence>MSHLLQLPTEILLRIYQSLSDIDDILRLGRSCQRTHAVLNPVAHRLSVFRSVICGADHHKHDRRLYQLREARDCSTIVFSGPCSLPSPRNSLPRSPSGSDSGSCTHTIRMPDLEVWEVVCRWHSMKLLYDLYNDRIIQLCYFLSIPLYSASDEFEEFADAVAHEGILPMPSCGTENVCQLDTAQKQRFYQRFYKALTAHWVAVESLCLTRVTDFETTDQRNRHLGMVWDIWTNNPDRTLLEKLEVLEVTDFVWGFLGRKIFSEIDAPSKWLKGGDEDLLNYYMNDQYSKHSNWLHFIRDVAQCLRPPHIIELLLLNTWNTESRWCTQGLNYLHELKFAQTGAVRQVNEMNQTEDSFPLTVLEDDVVNELTASKASAAQSPEFCQLRWDMYRCEKWVFESRTKIFLLEPTPEQIYESIFG</sequence>
<feature type="compositionally biased region" description="Low complexity" evidence="1">
    <location>
        <begin position="85"/>
        <end position="97"/>
    </location>
</feature>
<dbReference type="InterPro" id="IPR001810">
    <property type="entry name" value="F-box_dom"/>
</dbReference>
<accession>A0A9W4MY70</accession>
<dbReference type="Proteomes" id="UP001152649">
    <property type="component" value="Unassembled WGS sequence"/>
</dbReference>
<protein>
    <recommendedName>
        <fullName evidence="2">F-box domain-containing protein</fullName>
    </recommendedName>
</protein>
<evidence type="ECO:0000313" key="4">
    <source>
        <dbReference type="Proteomes" id="UP001152649"/>
    </source>
</evidence>
<dbReference type="PROSITE" id="PS50181">
    <property type="entry name" value="FBOX"/>
    <property type="match status" value="1"/>
</dbReference>
<reference evidence="3" key="1">
    <citation type="submission" date="2021-07" db="EMBL/GenBank/DDBJ databases">
        <authorList>
            <person name="Branca A.L. A."/>
        </authorList>
    </citation>
    <scope>NUCLEOTIDE SEQUENCE</scope>
</reference>
<feature type="region of interest" description="Disordered" evidence="1">
    <location>
        <begin position="85"/>
        <end position="104"/>
    </location>
</feature>
<keyword evidence="4" id="KW-1185">Reference proteome</keyword>
<comment type="caution">
    <text evidence="3">The sequence shown here is derived from an EMBL/GenBank/DDBJ whole genome shotgun (WGS) entry which is preliminary data.</text>
</comment>